<comment type="caution">
    <text evidence="1">The sequence shown here is derived from an EMBL/GenBank/DDBJ whole genome shotgun (WGS) entry which is preliminary data.</text>
</comment>
<evidence type="ECO:0000313" key="1">
    <source>
        <dbReference type="EMBL" id="CAG8783971.1"/>
    </source>
</evidence>
<feature type="non-terminal residue" evidence="1">
    <location>
        <position position="51"/>
    </location>
</feature>
<evidence type="ECO:0000313" key="2">
    <source>
        <dbReference type="Proteomes" id="UP000789920"/>
    </source>
</evidence>
<name>A0ACA9RA26_9GLOM</name>
<gene>
    <name evidence="1" type="ORF">RPERSI_LOCUS18013</name>
</gene>
<reference evidence="1" key="1">
    <citation type="submission" date="2021-06" db="EMBL/GenBank/DDBJ databases">
        <authorList>
            <person name="Kallberg Y."/>
            <person name="Tangrot J."/>
            <person name="Rosling A."/>
        </authorList>
    </citation>
    <scope>NUCLEOTIDE SEQUENCE</scope>
    <source>
        <strain evidence="1">MA461A</strain>
    </source>
</reference>
<proteinExistence type="predicted"/>
<feature type="non-terminal residue" evidence="1">
    <location>
        <position position="1"/>
    </location>
</feature>
<dbReference type="Proteomes" id="UP000789920">
    <property type="component" value="Unassembled WGS sequence"/>
</dbReference>
<dbReference type="EMBL" id="CAJVQC010047008">
    <property type="protein sequence ID" value="CAG8783971.1"/>
    <property type="molecule type" value="Genomic_DNA"/>
</dbReference>
<keyword evidence="2" id="KW-1185">Reference proteome</keyword>
<protein>
    <submittedName>
        <fullName evidence="1">27507_t:CDS:1</fullName>
    </submittedName>
</protein>
<organism evidence="1 2">
    <name type="scientific">Racocetra persica</name>
    <dbReference type="NCBI Taxonomy" id="160502"/>
    <lineage>
        <taxon>Eukaryota</taxon>
        <taxon>Fungi</taxon>
        <taxon>Fungi incertae sedis</taxon>
        <taxon>Mucoromycota</taxon>
        <taxon>Glomeromycotina</taxon>
        <taxon>Glomeromycetes</taxon>
        <taxon>Diversisporales</taxon>
        <taxon>Gigasporaceae</taxon>
        <taxon>Racocetra</taxon>
    </lineage>
</organism>
<sequence length="51" mass="5813">PNNIKSSLTNPTQSKLLYIYQNITNNSENFGTSNNNVQSLKHMRSDELNET</sequence>
<accession>A0ACA9RA26</accession>